<evidence type="ECO:0000313" key="2">
    <source>
        <dbReference type="EMBL" id="JAP92314.1"/>
    </source>
</evidence>
<evidence type="ECO:0000256" key="1">
    <source>
        <dbReference type="SAM" id="MobiDB-lite"/>
    </source>
</evidence>
<name>A0A146K8R3_9EUKA</name>
<dbReference type="EMBL" id="GDID01004292">
    <property type="protein sequence ID" value="JAP92314.1"/>
    <property type="molecule type" value="Transcribed_RNA"/>
</dbReference>
<gene>
    <name evidence="2" type="ORF">TPC1_15787</name>
</gene>
<reference evidence="2" key="1">
    <citation type="submission" date="2015-07" db="EMBL/GenBank/DDBJ databases">
        <title>Adaptation to a free-living lifestyle via gene acquisitions in the diplomonad Trepomonas sp. PC1.</title>
        <authorList>
            <person name="Xu F."/>
            <person name="Jerlstrom-Hultqvist J."/>
            <person name="Kolisko M."/>
            <person name="Simpson A.G.B."/>
            <person name="Roger A.J."/>
            <person name="Svard S.G."/>
            <person name="Andersson J.O."/>
        </authorList>
    </citation>
    <scope>NUCLEOTIDE SEQUENCE</scope>
    <source>
        <strain evidence="2">PC1</strain>
    </source>
</reference>
<organism evidence="2">
    <name type="scientific">Trepomonas sp. PC1</name>
    <dbReference type="NCBI Taxonomy" id="1076344"/>
    <lineage>
        <taxon>Eukaryota</taxon>
        <taxon>Metamonada</taxon>
        <taxon>Diplomonadida</taxon>
        <taxon>Hexamitidae</taxon>
        <taxon>Hexamitinae</taxon>
        <taxon>Trepomonas</taxon>
    </lineage>
</organism>
<feature type="compositionally biased region" description="Basic and acidic residues" evidence="1">
    <location>
        <begin position="426"/>
        <end position="441"/>
    </location>
</feature>
<protein>
    <submittedName>
        <fullName evidence="2">Uncharacterized protein</fullName>
    </submittedName>
</protein>
<sequence>LSKKLIEQVTAADNVDHLTNVQDIALFANSSIEADDFKQIVAKASQQLATIQKSFSSEHFGQKADLLANLLQTQYLSKLPNLIQEKEFTQTAFQMLSQSLSILETYKTDAMFNQLIQTAKQISLINSSESLFQIIIQLFSLTGYFRQKIDQQLADVIIQYLQVNQKARLLISQKFNLFDGEKVVQSCHAALKNEIMLISVEVDKEQVTKTCEQINLLIQIIKKYQVSNQLLSIFELPFQLINQVCFDKQKKYGQVFTKQKEVKNIEYFAEMLFIINFLLCILRKCDLPLYIQCVKLLTTQQKTVFVYQEDKIINSQNEEVNFTLQEQILLEALTMDFCPKTTLLINQALNCVNILLQSSVLKVNEIKLDTVLKYSILNLSVSQKNLNTKINGDLLAKDEDLNRLAQISAGLERKWVFADQKVENEKKQVENQKETNQKEEIETQSSGFPLPNKQHVQNIVQTEQTEVQMYICEPVFNFALKLIKNFTQTLIYNDFNGDDGAEVIFDHQGKEIVQNQFQFDAVQIIQLQDLFQVSFQLLENLTLINPFFEDSVLQLLNNLTDALQKIGRFTAFIKANRSIFNVNQGDAEWLQFTGVFNEIAKTEERVEAILIGAKLGMMKK</sequence>
<dbReference type="AlphaFoldDB" id="A0A146K8R3"/>
<feature type="region of interest" description="Disordered" evidence="1">
    <location>
        <begin position="426"/>
        <end position="452"/>
    </location>
</feature>
<feature type="non-terminal residue" evidence="2">
    <location>
        <position position="1"/>
    </location>
</feature>
<proteinExistence type="predicted"/>
<accession>A0A146K8R3</accession>